<reference evidence="1" key="1">
    <citation type="submission" date="2022-06" db="EMBL/GenBank/DDBJ databases">
        <title>A novel DMS-producing enzyme.</title>
        <authorList>
            <person name="Zhang Y."/>
        </authorList>
    </citation>
    <scope>NUCLEOTIDE SEQUENCE</scope>
    <source>
        <strain evidence="1">H10-59</strain>
    </source>
</reference>
<dbReference type="EMBL" id="CP098828">
    <property type="protein sequence ID" value="XBO73389.1"/>
    <property type="molecule type" value="Genomic_DNA"/>
</dbReference>
<accession>A0AAU7KPS1</accession>
<evidence type="ECO:0000313" key="1">
    <source>
        <dbReference type="EMBL" id="XBO73389.1"/>
    </source>
</evidence>
<proteinExistence type="predicted"/>
<dbReference type="RefSeq" id="WP_348814319.1">
    <property type="nucleotide sequence ID" value="NZ_CP098828.1"/>
</dbReference>
<sequence length="73" mass="8524">MIDKHKEIIGIPETSDLVSKGSTWKQKHGWDTDTYVYEERDKAGALLAKYEVDDATHMYPPFENEVTFRKFTN</sequence>
<name>A0AAU7KPS1_9GAMM</name>
<organism evidence="1">
    <name type="scientific">Halomonas sp. H10-59</name>
    <dbReference type="NCBI Taxonomy" id="2950874"/>
    <lineage>
        <taxon>Bacteria</taxon>
        <taxon>Pseudomonadati</taxon>
        <taxon>Pseudomonadota</taxon>
        <taxon>Gammaproteobacteria</taxon>
        <taxon>Oceanospirillales</taxon>
        <taxon>Halomonadaceae</taxon>
        <taxon>Halomonas</taxon>
    </lineage>
</organism>
<dbReference type="AlphaFoldDB" id="A0AAU7KPS1"/>
<protein>
    <submittedName>
        <fullName evidence="1">Uncharacterized protein</fullName>
    </submittedName>
</protein>
<gene>
    <name evidence="1" type="ORF">NFG57_11085</name>
</gene>